<name>A0A1I4L2A1_9PROT</name>
<feature type="transmembrane region" description="Helical" evidence="9">
    <location>
        <begin position="12"/>
        <end position="31"/>
    </location>
</feature>
<evidence type="ECO:0000256" key="1">
    <source>
        <dbReference type="ARBA" id="ARBA00004429"/>
    </source>
</evidence>
<feature type="transmembrane region" description="Helical" evidence="9">
    <location>
        <begin position="84"/>
        <end position="101"/>
    </location>
</feature>
<dbReference type="EMBL" id="FOUB01000005">
    <property type="protein sequence ID" value="SFL85140.1"/>
    <property type="molecule type" value="Genomic_DNA"/>
</dbReference>
<dbReference type="PANTHER" id="PTHR30574">
    <property type="entry name" value="INNER MEMBRANE PROTEIN YEDE"/>
    <property type="match status" value="1"/>
</dbReference>
<organism evidence="10 11">
    <name type="scientific">Nitrosomonas communis</name>
    <dbReference type="NCBI Taxonomy" id="44574"/>
    <lineage>
        <taxon>Bacteria</taxon>
        <taxon>Pseudomonadati</taxon>
        <taxon>Pseudomonadota</taxon>
        <taxon>Betaproteobacteria</taxon>
        <taxon>Nitrosomonadales</taxon>
        <taxon>Nitrosomonadaceae</taxon>
        <taxon>Nitrosomonas</taxon>
    </lineage>
</organism>
<dbReference type="Proteomes" id="UP000183287">
    <property type="component" value="Unassembled WGS sequence"/>
</dbReference>
<dbReference type="STRING" id="44574.AAW31_08630"/>
<keyword evidence="11" id="KW-1185">Reference proteome</keyword>
<keyword evidence="3" id="KW-1003">Cell membrane</keyword>
<dbReference type="RefSeq" id="WP_074903789.1">
    <property type="nucleotide sequence ID" value="NZ_FOUB01000005.1"/>
</dbReference>
<keyword evidence="5 9" id="KW-0812">Transmembrane</keyword>
<dbReference type="InterPro" id="IPR007272">
    <property type="entry name" value="Sulf_transp_TsuA/YedE"/>
</dbReference>
<evidence type="ECO:0000313" key="10">
    <source>
        <dbReference type="EMBL" id="SFL85140.1"/>
    </source>
</evidence>
<dbReference type="PANTHER" id="PTHR30574:SF1">
    <property type="entry name" value="SULPHUR TRANSPORT DOMAIN-CONTAINING PROTEIN"/>
    <property type="match status" value="1"/>
</dbReference>
<sequence length="143" mass="15007">MTIDWTHFTPGSALAGGMVIGIATAILLLLAGRIAGISGIVGGLFRLQEGDIGWRLAFVSGLILAPFIWQLFNELPPIQIDTSYLIMALAGLIVGLGTRYGSGCTSGHGVCGLSRLSPRSIVATLIFIITGVATVYLIRHLLS</sequence>
<evidence type="ECO:0000256" key="3">
    <source>
        <dbReference type="ARBA" id="ARBA00022475"/>
    </source>
</evidence>
<comment type="similarity">
    <text evidence="8">Belongs to the TsuA/YedE (TC 9.B.102) family.</text>
</comment>
<keyword evidence="4" id="KW-0997">Cell inner membrane</keyword>
<evidence type="ECO:0000256" key="7">
    <source>
        <dbReference type="ARBA" id="ARBA00023136"/>
    </source>
</evidence>
<evidence type="ECO:0000256" key="6">
    <source>
        <dbReference type="ARBA" id="ARBA00022989"/>
    </source>
</evidence>
<keyword evidence="2" id="KW-0813">Transport</keyword>
<evidence type="ECO:0000313" key="11">
    <source>
        <dbReference type="Proteomes" id="UP000183287"/>
    </source>
</evidence>
<keyword evidence="6 9" id="KW-1133">Transmembrane helix</keyword>
<accession>A0A1I4L2A1</accession>
<dbReference type="Pfam" id="PF04143">
    <property type="entry name" value="Sulf_transp"/>
    <property type="match status" value="1"/>
</dbReference>
<comment type="subcellular location">
    <subcellularLocation>
        <location evidence="1">Cell inner membrane</location>
        <topology evidence="1">Multi-pass membrane protein</topology>
    </subcellularLocation>
</comment>
<reference evidence="11" key="1">
    <citation type="submission" date="2016-10" db="EMBL/GenBank/DDBJ databases">
        <authorList>
            <person name="Varghese N."/>
            <person name="Submissions S."/>
        </authorList>
    </citation>
    <scope>NUCLEOTIDE SEQUENCE [LARGE SCALE GENOMIC DNA]</scope>
    <source>
        <strain evidence="11">Nm44</strain>
    </source>
</reference>
<evidence type="ECO:0000256" key="2">
    <source>
        <dbReference type="ARBA" id="ARBA00022448"/>
    </source>
</evidence>
<dbReference type="OrthoDB" id="9814020at2"/>
<feature type="transmembrane region" description="Helical" evidence="9">
    <location>
        <begin position="121"/>
        <end position="142"/>
    </location>
</feature>
<keyword evidence="7 9" id="KW-0472">Membrane</keyword>
<protein>
    <submittedName>
        <fullName evidence="10">Uncharacterized protein</fullName>
    </submittedName>
</protein>
<dbReference type="AlphaFoldDB" id="A0A1I4L2A1"/>
<evidence type="ECO:0000256" key="5">
    <source>
        <dbReference type="ARBA" id="ARBA00022692"/>
    </source>
</evidence>
<proteinExistence type="inferred from homology"/>
<feature type="transmembrane region" description="Helical" evidence="9">
    <location>
        <begin position="52"/>
        <end position="72"/>
    </location>
</feature>
<gene>
    <name evidence="10" type="ORF">SAMN05421863_1005119</name>
</gene>
<evidence type="ECO:0000256" key="9">
    <source>
        <dbReference type="SAM" id="Phobius"/>
    </source>
</evidence>
<dbReference type="GO" id="GO:0005886">
    <property type="term" value="C:plasma membrane"/>
    <property type="evidence" value="ECO:0007669"/>
    <property type="project" value="UniProtKB-SubCell"/>
</dbReference>
<evidence type="ECO:0000256" key="8">
    <source>
        <dbReference type="ARBA" id="ARBA00035655"/>
    </source>
</evidence>
<evidence type="ECO:0000256" key="4">
    <source>
        <dbReference type="ARBA" id="ARBA00022519"/>
    </source>
</evidence>